<reference evidence="2 3" key="1">
    <citation type="submission" date="2016-08" db="EMBL/GenBank/DDBJ databases">
        <title>Genome sequence of Clavibacter michiganensis subsp. michiganensis strain CASJ007.</title>
        <authorList>
            <person name="Thapa S.P."/>
            <person name="Coaker G."/>
        </authorList>
    </citation>
    <scope>NUCLEOTIDE SEQUENCE [LARGE SCALE GENOMIC DNA]</scope>
    <source>
        <strain evidence="2">CASJ007</strain>
    </source>
</reference>
<accession>A0A251XEE5</accession>
<feature type="compositionally biased region" description="Basic and acidic residues" evidence="1">
    <location>
        <begin position="57"/>
        <end position="73"/>
    </location>
</feature>
<feature type="compositionally biased region" description="Basic and acidic residues" evidence="1">
    <location>
        <begin position="86"/>
        <end position="106"/>
    </location>
</feature>
<feature type="compositionally biased region" description="Basic and acidic residues" evidence="1">
    <location>
        <begin position="12"/>
        <end position="30"/>
    </location>
</feature>
<evidence type="ECO:0000313" key="2">
    <source>
        <dbReference type="EMBL" id="OUE00329.1"/>
    </source>
</evidence>
<dbReference type="Proteomes" id="UP000195062">
    <property type="component" value="Unassembled WGS sequence"/>
</dbReference>
<comment type="caution">
    <text evidence="2">The sequence shown here is derived from an EMBL/GenBank/DDBJ whole genome shotgun (WGS) entry which is preliminary data.</text>
</comment>
<proteinExistence type="predicted"/>
<organism evidence="2 3">
    <name type="scientific">Clavibacter michiganensis subsp. michiganensis</name>
    <dbReference type="NCBI Taxonomy" id="33013"/>
    <lineage>
        <taxon>Bacteria</taxon>
        <taxon>Bacillati</taxon>
        <taxon>Actinomycetota</taxon>
        <taxon>Actinomycetes</taxon>
        <taxon>Micrococcales</taxon>
        <taxon>Microbacteriaceae</taxon>
        <taxon>Clavibacter</taxon>
    </lineage>
</organism>
<evidence type="ECO:0000313" key="3">
    <source>
        <dbReference type="Proteomes" id="UP000195062"/>
    </source>
</evidence>
<sequence length="183" mass="18427">MRRDGPGLLGEHGVEAVARGDQHDAGRRAELPSGSGGAGHEGPRDGLAALGGGALGDDDRVDAAQLAEERDRVGAGGRDVGEEAAGAERSRERGGADPRVAQHGEPRLLALDELERALGQPAATSAADAASATRRDSSGWPGCAFTTTGQPTASADAVSPPATENANGKFDAAKFRTGPTGTR</sequence>
<feature type="region of interest" description="Disordered" evidence="1">
    <location>
        <begin position="1"/>
        <end position="183"/>
    </location>
</feature>
<keyword evidence="3" id="KW-1185">Reference proteome</keyword>
<feature type="compositionally biased region" description="Low complexity" evidence="1">
    <location>
        <begin position="122"/>
        <end position="132"/>
    </location>
</feature>
<gene>
    <name evidence="2" type="ORF">CMMCAS07_18160</name>
</gene>
<dbReference type="EMBL" id="MDHH01000008">
    <property type="protein sequence ID" value="OUE00329.1"/>
    <property type="molecule type" value="Genomic_DNA"/>
</dbReference>
<name>A0A251XEE5_CLAMM</name>
<evidence type="ECO:0000256" key="1">
    <source>
        <dbReference type="SAM" id="MobiDB-lite"/>
    </source>
</evidence>
<protein>
    <submittedName>
        <fullName evidence="2">Uncharacterized protein</fullName>
    </submittedName>
</protein>
<dbReference type="AlphaFoldDB" id="A0A251XEE5"/>